<accession>A0ABR0F828</accession>
<name>A0ABR0F828_9PEZI</name>
<evidence type="ECO:0000256" key="1">
    <source>
        <dbReference type="SAM" id="MobiDB-lite"/>
    </source>
</evidence>
<feature type="compositionally biased region" description="Low complexity" evidence="1">
    <location>
        <begin position="111"/>
        <end position="125"/>
    </location>
</feature>
<evidence type="ECO:0000313" key="3">
    <source>
        <dbReference type="Proteomes" id="UP001322138"/>
    </source>
</evidence>
<feature type="region of interest" description="Disordered" evidence="1">
    <location>
        <begin position="89"/>
        <end position="136"/>
    </location>
</feature>
<protein>
    <submittedName>
        <fullName evidence="2">Uncharacterized protein</fullName>
    </submittedName>
</protein>
<dbReference type="EMBL" id="JAFFGZ010000009">
    <property type="protein sequence ID" value="KAK4639250.1"/>
    <property type="molecule type" value="Genomic_DNA"/>
</dbReference>
<feature type="compositionally biased region" description="Basic and acidic residues" evidence="1">
    <location>
        <begin position="194"/>
        <end position="210"/>
    </location>
</feature>
<dbReference type="Proteomes" id="UP001322138">
    <property type="component" value="Unassembled WGS sequence"/>
</dbReference>
<dbReference type="RefSeq" id="XP_062728226.1">
    <property type="nucleotide sequence ID" value="XM_062882211.1"/>
</dbReference>
<keyword evidence="3" id="KW-1185">Reference proteome</keyword>
<comment type="caution">
    <text evidence="2">The sequence shown here is derived from an EMBL/GenBank/DDBJ whole genome shotgun (WGS) entry which is preliminary data.</text>
</comment>
<organism evidence="2 3">
    <name type="scientific">Podospora bellae-mahoneyi</name>
    <dbReference type="NCBI Taxonomy" id="2093777"/>
    <lineage>
        <taxon>Eukaryota</taxon>
        <taxon>Fungi</taxon>
        <taxon>Dikarya</taxon>
        <taxon>Ascomycota</taxon>
        <taxon>Pezizomycotina</taxon>
        <taxon>Sordariomycetes</taxon>
        <taxon>Sordariomycetidae</taxon>
        <taxon>Sordariales</taxon>
        <taxon>Podosporaceae</taxon>
        <taxon>Podospora</taxon>
    </lineage>
</organism>
<feature type="region of interest" description="Disordered" evidence="1">
    <location>
        <begin position="171"/>
        <end position="265"/>
    </location>
</feature>
<dbReference type="GeneID" id="87901693"/>
<proteinExistence type="predicted"/>
<reference evidence="2 3" key="1">
    <citation type="journal article" date="2023" name="bioRxiv">
        <title>High-quality genome assemblies of four members of thePodospora anserinaspecies complex.</title>
        <authorList>
            <person name="Ament-Velasquez S.L."/>
            <person name="Vogan A.A."/>
            <person name="Wallerman O."/>
            <person name="Hartmann F."/>
            <person name="Gautier V."/>
            <person name="Silar P."/>
            <person name="Giraud T."/>
            <person name="Johannesson H."/>
        </authorList>
    </citation>
    <scope>NUCLEOTIDE SEQUENCE [LARGE SCALE GENOMIC DNA]</scope>
    <source>
        <strain evidence="2 3">CBS 112042</strain>
    </source>
</reference>
<evidence type="ECO:0000313" key="2">
    <source>
        <dbReference type="EMBL" id="KAK4639250.1"/>
    </source>
</evidence>
<sequence length="983" mass="107334">MSSTRHAPRTLFPELGQTPQWVNSSMRGRPRLVIASGTSTYSVRQLWPGAQAETQTANRNKVWLFSAPKEPGKSKVKGNRSVESKQTIEFPPFNPAVGTETRDNTRPIFNTCSSTPDDDLTPSSPALRFPKPQGSQDLANWISRSSPDIMKATALEPTNLADSAYEIINPADTTDSESQDGRLTESTSSLCAGRSDDVHSLGGSDHHYTSESDGEVEEEEDVDDEEDDEEVGNSSHASSIRYTDEALGNPSTQLPASALECGSSSEGSGVVVRAIEFQEDDGDEPLMLEKISAKHAVRDYNEDDSASLAAQLDLSQQPKRLVATIRQTMSQAHLSTKKPLRVLYVGRPEAQRAIVLKTCNAIWASPSTSDEDQDHSNQDREGVYNIVPISSFGSSPELDLMHASPCQIKVEHCTSAEEVIYEGSSFPPDTVYTITVEHDKVYTSISSPGGNVIQPRYILPHIAFFYCSQKDDAEAERTRDAAWNFLRRHRVPSIFISEAQDFAKCNKGSWNDYVNEHAIHLCLESRDPDRPLAPLRFPIDLGSFNDIDARQMNRNLAYLTGLSEPEEESFIEVETPKKKNMPRLQIVEALDAARDSWAKFVERGGPQRLLPFLVPLFLALFSPYLMSLFARDPSSSVAPSTQVPLAANLGSTPVCAASPLSTTSISAGVLTTTKTVVVSLTETRTVEISQTAPLTSSLASALSYAGLLSDRSLAPAQPEPQKQETKKPVPVKNIALSASIAGASEILVGVPSNHKARRLLPNGINLNVCRGGVCLEKDISSVDQGLLIKLQPKDAWGAVNVTIVSTRKPKINETFEVDLGKTGMTNAFGAGLHMLQDVMKKVSSGVDGATSQVGEGAVANAFKHALEAGKSAGSWAKEQLTWSAGQLQEHAELSVLQAQIRSKLLWLKAQGKMEEHDAYQRNATRFLKMRQDELAKVQAFEKGGSGTEVCGKSWLPFKRRCQTAGHMAKDINRANGWMKKIMR</sequence>
<feature type="compositionally biased region" description="Acidic residues" evidence="1">
    <location>
        <begin position="212"/>
        <end position="231"/>
    </location>
</feature>
<gene>
    <name evidence="2" type="ORF">QC761_706590</name>
</gene>